<dbReference type="Proteomes" id="UP000054107">
    <property type="component" value="Unassembled WGS sequence"/>
</dbReference>
<accession>A0A0B7NQA0</accession>
<dbReference type="AlphaFoldDB" id="A0A0B7NQA0"/>
<evidence type="ECO:0000313" key="1">
    <source>
        <dbReference type="EMBL" id="CEP17164.1"/>
    </source>
</evidence>
<gene>
    <name evidence="1" type="primary">PARPA_11457.1 scaffold 44122</name>
</gene>
<dbReference type="EMBL" id="LN733615">
    <property type="protein sequence ID" value="CEP17164.1"/>
    <property type="molecule type" value="Genomic_DNA"/>
</dbReference>
<reference evidence="1 2" key="1">
    <citation type="submission" date="2014-09" db="EMBL/GenBank/DDBJ databases">
        <authorList>
            <person name="Ellenberger Sabrina"/>
        </authorList>
    </citation>
    <scope>NUCLEOTIDE SEQUENCE [LARGE SCALE GENOMIC DNA]</scope>
    <source>
        <strain evidence="1 2">CBS 412.66</strain>
    </source>
</reference>
<sequence length="120" mass="13974">MGNINSADDPYGYGYGYNGYNAYNNELERYYRRYYPQYNSYYTPQLYAQPSYYGYQQQLLPNMTGGYASTPYAAMYGSYGMPGYGYNTPVYSSMYNSAPVYGQAYNNGYYPANYMQRTYL</sequence>
<organism evidence="1 2">
    <name type="scientific">Parasitella parasitica</name>
    <dbReference type="NCBI Taxonomy" id="35722"/>
    <lineage>
        <taxon>Eukaryota</taxon>
        <taxon>Fungi</taxon>
        <taxon>Fungi incertae sedis</taxon>
        <taxon>Mucoromycota</taxon>
        <taxon>Mucoromycotina</taxon>
        <taxon>Mucoromycetes</taxon>
        <taxon>Mucorales</taxon>
        <taxon>Mucorineae</taxon>
        <taxon>Mucoraceae</taxon>
        <taxon>Parasitella</taxon>
    </lineage>
</organism>
<protein>
    <submittedName>
        <fullName evidence="1">Uncharacterized protein</fullName>
    </submittedName>
</protein>
<name>A0A0B7NQA0_9FUNG</name>
<proteinExistence type="predicted"/>
<dbReference type="OrthoDB" id="2284864at2759"/>
<evidence type="ECO:0000313" key="2">
    <source>
        <dbReference type="Proteomes" id="UP000054107"/>
    </source>
</evidence>
<keyword evidence="2" id="KW-1185">Reference proteome</keyword>